<feature type="compositionally biased region" description="Low complexity" evidence="10">
    <location>
        <begin position="1563"/>
        <end position="1584"/>
    </location>
</feature>
<dbReference type="InterPro" id="IPR001611">
    <property type="entry name" value="Leu-rich_rpt"/>
</dbReference>
<evidence type="ECO:0000313" key="13">
    <source>
        <dbReference type="EMBL" id="CAL8110301.1"/>
    </source>
</evidence>
<feature type="compositionally biased region" description="Pro residues" evidence="10">
    <location>
        <begin position="1475"/>
        <end position="1486"/>
    </location>
</feature>
<keyword evidence="8 11" id="KW-0472">Membrane</keyword>
<feature type="compositionally biased region" description="Low complexity" evidence="10">
    <location>
        <begin position="1518"/>
        <end position="1553"/>
    </location>
</feature>
<evidence type="ECO:0000259" key="12">
    <source>
        <dbReference type="PROSITE" id="PS50104"/>
    </source>
</evidence>
<dbReference type="Proteomes" id="UP001642540">
    <property type="component" value="Unassembled WGS sequence"/>
</dbReference>
<feature type="transmembrane region" description="Helical" evidence="11">
    <location>
        <begin position="31"/>
        <end position="49"/>
    </location>
</feature>
<dbReference type="SMART" id="SM00255">
    <property type="entry name" value="TIR"/>
    <property type="match status" value="1"/>
</dbReference>
<evidence type="ECO:0000256" key="2">
    <source>
        <dbReference type="ARBA" id="ARBA00009634"/>
    </source>
</evidence>
<name>A0ABP1QVE4_9HEXA</name>
<dbReference type="SMART" id="SM00364">
    <property type="entry name" value="LRR_BAC"/>
    <property type="match status" value="8"/>
</dbReference>
<comment type="similarity">
    <text evidence="2">Belongs to the Toll-like receptor family.</text>
</comment>
<evidence type="ECO:0000313" key="14">
    <source>
        <dbReference type="Proteomes" id="UP001642540"/>
    </source>
</evidence>
<feature type="region of interest" description="Disordered" evidence="10">
    <location>
        <begin position="1516"/>
        <end position="1634"/>
    </location>
</feature>
<keyword evidence="6" id="KW-0677">Repeat</keyword>
<feature type="compositionally biased region" description="Polar residues" evidence="10">
    <location>
        <begin position="1661"/>
        <end position="1670"/>
    </location>
</feature>
<feature type="compositionally biased region" description="Low complexity" evidence="10">
    <location>
        <begin position="1622"/>
        <end position="1634"/>
    </location>
</feature>
<dbReference type="PANTHER" id="PTHR24366">
    <property type="entry name" value="IG(IMMUNOGLOBULIN) AND LRR(LEUCINE RICH REPEAT) DOMAINS"/>
    <property type="match status" value="1"/>
</dbReference>
<dbReference type="PANTHER" id="PTHR24366:SF161">
    <property type="entry name" value="TIR DOMAIN-CONTAINING PROTEIN"/>
    <property type="match status" value="1"/>
</dbReference>
<protein>
    <recommendedName>
        <fullName evidence="12">TIR domain-containing protein</fullName>
    </recommendedName>
</protein>
<proteinExistence type="inferred from homology"/>
<feature type="compositionally biased region" description="Low complexity" evidence="10">
    <location>
        <begin position="1726"/>
        <end position="1741"/>
    </location>
</feature>
<feature type="domain" description="TIR" evidence="12">
    <location>
        <begin position="1164"/>
        <end position="1322"/>
    </location>
</feature>
<feature type="compositionally biased region" description="Low complexity" evidence="10">
    <location>
        <begin position="1487"/>
        <end position="1498"/>
    </location>
</feature>
<dbReference type="Pfam" id="PF13855">
    <property type="entry name" value="LRR_8"/>
    <property type="match status" value="4"/>
</dbReference>
<evidence type="ECO:0000256" key="3">
    <source>
        <dbReference type="ARBA" id="ARBA00022614"/>
    </source>
</evidence>
<feature type="compositionally biased region" description="Low complexity" evidence="10">
    <location>
        <begin position="1671"/>
        <end position="1680"/>
    </location>
</feature>
<dbReference type="SUPFAM" id="SSF52058">
    <property type="entry name" value="L domain-like"/>
    <property type="match status" value="3"/>
</dbReference>
<keyword evidence="14" id="KW-1185">Reference proteome</keyword>
<keyword evidence="5" id="KW-0732">Signal</keyword>
<keyword evidence="7 11" id="KW-1133">Transmembrane helix</keyword>
<dbReference type="InterPro" id="IPR032675">
    <property type="entry name" value="LRR_dom_sf"/>
</dbReference>
<reference evidence="13 14" key="1">
    <citation type="submission" date="2024-08" db="EMBL/GenBank/DDBJ databases">
        <authorList>
            <person name="Cucini C."/>
            <person name="Frati F."/>
        </authorList>
    </citation>
    <scope>NUCLEOTIDE SEQUENCE [LARGE SCALE GENOMIC DNA]</scope>
</reference>
<feature type="region of interest" description="Disordered" evidence="10">
    <location>
        <begin position="686"/>
        <end position="723"/>
    </location>
</feature>
<dbReference type="InterPro" id="IPR000157">
    <property type="entry name" value="TIR_dom"/>
</dbReference>
<comment type="caution">
    <text evidence="13">The sequence shown here is derived from an EMBL/GenBank/DDBJ whole genome shotgun (WGS) entry which is preliminary data.</text>
</comment>
<evidence type="ECO:0000256" key="10">
    <source>
        <dbReference type="SAM" id="MobiDB-lite"/>
    </source>
</evidence>
<evidence type="ECO:0000256" key="9">
    <source>
        <dbReference type="ARBA" id="ARBA00023170"/>
    </source>
</evidence>
<feature type="region of interest" description="Disordered" evidence="10">
    <location>
        <begin position="1363"/>
        <end position="1398"/>
    </location>
</feature>
<organism evidence="13 14">
    <name type="scientific">Orchesella dallaii</name>
    <dbReference type="NCBI Taxonomy" id="48710"/>
    <lineage>
        <taxon>Eukaryota</taxon>
        <taxon>Metazoa</taxon>
        <taxon>Ecdysozoa</taxon>
        <taxon>Arthropoda</taxon>
        <taxon>Hexapoda</taxon>
        <taxon>Collembola</taxon>
        <taxon>Entomobryomorpha</taxon>
        <taxon>Entomobryoidea</taxon>
        <taxon>Orchesellidae</taxon>
        <taxon>Orchesellinae</taxon>
        <taxon>Orchesella</taxon>
    </lineage>
</organism>
<dbReference type="EMBL" id="CAXLJM020000043">
    <property type="protein sequence ID" value="CAL8110301.1"/>
    <property type="molecule type" value="Genomic_DNA"/>
</dbReference>
<comment type="subcellular location">
    <subcellularLocation>
        <location evidence="1">Membrane</location>
        <topology evidence="1">Single-pass type I membrane protein</topology>
    </subcellularLocation>
</comment>
<dbReference type="Gene3D" id="3.40.50.10140">
    <property type="entry name" value="Toll/interleukin-1 receptor homology (TIR) domain"/>
    <property type="match status" value="1"/>
</dbReference>
<dbReference type="SMART" id="SM00365">
    <property type="entry name" value="LRR_SD22"/>
    <property type="match status" value="8"/>
</dbReference>
<evidence type="ECO:0000256" key="6">
    <source>
        <dbReference type="ARBA" id="ARBA00022737"/>
    </source>
</evidence>
<dbReference type="Pfam" id="PF00560">
    <property type="entry name" value="LRR_1"/>
    <property type="match status" value="1"/>
</dbReference>
<feature type="compositionally biased region" description="Gly residues" evidence="10">
    <location>
        <begin position="1742"/>
        <end position="1751"/>
    </location>
</feature>
<dbReference type="Pfam" id="PF13676">
    <property type="entry name" value="TIR_2"/>
    <property type="match status" value="1"/>
</dbReference>
<dbReference type="PROSITE" id="PS50104">
    <property type="entry name" value="TIR"/>
    <property type="match status" value="1"/>
</dbReference>
<dbReference type="Gene3D" id="3.80.10.10">
    <property type="entry name" value="Ribonuclease Inhibitor"/>
    <property type="match status" value="7"/>
</dbReference>
<dbReference type="InterPro" id="IPR003591">
    <property type="entry name" value="Leu-rich_rpt_typical-subtyp"/>
</dbReference>
<feature type="compositionally biased region" description="Polar residues" evidence="10">
    <location>
        <begin position="1757"/>
        <end position="1768"/>
    </location>
</feature>
<keyword evidence="9" id="KW-0675">Receptor</keyword>
<dbReference type="InterPro" id="IPR000483">
    <property type="entry name" value="Cys-rich_flank_reg_C"/>
</dbReference>
<dbReference type="SMART" id="SM00369">
    <property type="entry name" value="LRR_TYP"/>
    <property type="match status" value="22"/>
</dbReference>
<dbReference type="PROSITE" id="PS51450">
    <property type="entry name" value="LRR"/>
    <property type="match status" value="6"/>
</dbReference>
<evidence type="ECO:0000256" key="7">
    <source>
        <dbReference type="ARBA" id="ARBA00022989"/>
    </source>
</evidence>
<feature type="region of interest" description="Disordered" evidence="10">
    <location>
        <begin position="1446"/>
        <end position="1499"/>
    </location>
</feature>
<evidence type="ECO:0000256" key="8">
    <source>
        <dbReference type="ARBA" id="ARBA00023136"/>
    </source>
</evidence>
<dbReference type="SMART" id="SM00082">
    <property type="entry name" value="LRRCT"/>
    <property type="match status" value="2"/>
</dbReference>
<evidence type="ECO:0000256" key="4">
    <source>
        <dbReference type="ARBA" id="ARBA00022692"/>
    </source>
</evidence>
<dbReference type="PRINTS" id="PR00019">
    <property type="entry name" value="LEURICHRPT"/>
</dbReference>
<dbReference type="SUPFAM" id="SSF52200">
    <property type="entry name" value="Toll/Interleukin receptor TIR domain"/>
    <property type="match status" value="1"/>
</dbReference>
<evidence type="ECO:0000256" key="5">
    <source>
        <dbReference type="ARBA" id="ARBA00022729"/>
    </source>
</evidence>
<feature type="region of interest" description="Disordered" evidence="10">
    <location>
        <begin position="1658"/>
        <end position="1768"/>
    </location>
</feature>
<keyword evidence="3" id="KW-0433">Leucine-rich repeat</keyword>
<sequence>MATKSQVGGGAALHLLPGLHGRERIRKKGKLFSIPFILLILPTFLNGVLGNSEIESCVFMPSSSSSSSSGNSGVQNNGTNNIPLFGGNGITTTNNNDGLTFSPKVVDPHSIISCQIRTLHPDLDVENLTSSIPTMITKVKFVCNDVLFFESALRPGQFRVRSLESLHELTIEKCKLRNLPSGFLAGLRHLRKLTINTGNSEWASRSLEISAGAFENSPGEDVPSRLTHMNLGYNHIWSIPEGLLCSLSSLQSLNLTHNLLSDIDDLGLSASAASASSSSSGDAPGSCLPELKSLDLSFGTLRNLGSSRLQLQRLQNLRLDYNWLEEIEDSSFAGLGQLRSLNLSSNRLVALPTKLFQPCKLLRELDLRNNSLAALPAGILSELENLQVLDLSHNSLSSDLISSEAFKSLVLIILNLSHNQLTHLASSTFDDLYTLQILDLSNNMISTIAEGTFAPMRNLHSLNLSKNRLVFITSNMFNGLYVLHKLILDYNMIREMDESSLKNCTSLQDLALVGNHLGPNVPQALRGLQNLKTLDLGENKISLLTNESFLGMGQLIGLRLVGQQGQLEEIPKGLCDPMSRLRVFNAAQNRISKISPGAFSSCSDLRVLRLDSNKLEGISPSLAPQLPNLLWLNISENGIRRIDYALLPSTLEWLDASYNQLESLLGAWTNFNGISNGNKHNNGSIALLSQGRGGGGVAHSHQHGGASSSHHHSHSHQGFGDHPNARLRVVDASHNLLTQLDHHAIPPHIEILRLNDNRLQRILPDSFARSSNLRRVELIGNQLENIPLNALRLPRVVEGRPLPEFFLGGNPFVCDCEMEWLTRINQLSALRQHPIVLDLDTIVCRLAYSRTVTHIPLPDTTFSDFLCPYISHCFHLCHCCEFSACDCLMSCPDNCTCYHDQQWSANVVNCARTGHKAIPSRLPMDSTAVYLDGNNIPLLKSHTFIGRKNLKVLFLNGSRVETISNKSFNGLQSLQTLHLEDNRLKVINGYEFDHLSRLRELYLQNNIIEVISNTSFLPLKSLEILRLDGNRLVVFNVYQLSLNPYLVEVGLANPWNCDCQFLHQLYGWVTDNSKKVVDLSDLVCVSNNKRPHLIDYNRTCLFPWALEDAFDFTSPLPLALAFVSFATLLILVVALVILCRENLNLWLFTRFNFRLCRTPEFEDKGYDAYLIYSQKDEEFVAQRIADELETNDNYRLCLHYRDLICETGDLKEMMVGAVENSKSVVIILSRNFLQGEWSSGEYRSAFHAVLKKSQKGANISGSGKAPPKKILIVFIEDIPKVEINPDIRSWVRHNKIKVIRWNIHSADYKKNRKFWNKLKFTLPDPSSHYHSNITSNTTTTSASSGESHGGIMATLKYSTAMQNDSQLHHHHHPLPHSHMGQHAHHLPHHHHQNHPHHHQIIVDESGRFTTTTTTSLTPSSATNTLNSVKYWPYGATNFVALPPKYQKSHHGSVGGGSSHPPSMHSPGSPSLHYHPPLPLTNPPKSPPSSQSTDSTTTTMADEAPSLLSQLTMASFHTNNSRSNNSPSISMNNGCSSSSATKSPVPVPKSSYSSRNTLVNNPVSNTSTSSNNISASSSSTTSNNSGGEGGGGRGGGGGGGGESYLSIDGEHVYSTLDPPSPQPTQQSMSLSQNILGGNSSNLLSGSGGAPNFLNNIHLPNGYTYQPQSPLSHHQNNHQQQQQHHHHQQQQQWLGAGGNGAHPHPSHSLQQGGSSGKNHGGQHHHHQVMSSFVGNGSANVSNSNGGGSGGGKGFKQKVSDGNNPVQTYLV</sequence>
<evidence type="ECO:0000256" key="11">
    <source>
        <dbReference type="SAM" id="Phobius"/>
    </source>
</evidence>
<feature type="compositionally biased region" description="Low complexity" evidence="10">
    <location>
        <begin position="1458"/>
        <end position="1474"/>
    </location>
</feature>
<accession>A0ABP1QVE4</accession>
<dbReference type="InterPro" id="IPR035897">
    <property type="entry name" value="Toll_tir_struct_dom_sf"/>
</dbReference>
<feature type="compositionally biased region" description="Basic residues" evidence="10">
    <location>
        <begin position="1368"/>
        <end position="1398"/>
    </location>
</feature>
<evidence type="ECO:0000256" key="1">
    <source>
        <dbReference type="ARBA" id="ARBA00004479"/>
    </source>
</evidence>
<gene>
    <name evidence="13" type="ORF">ODALV1_LOCUS14130</name>
</gene>
<keyword evidence="4 11" id="KW-0812">Transmembrane</keyword>
<feature type="compositionally biased region" description="Gly residues" evidence="10">
    <location>
        <begin position="1585"/>
        <end position="1601"/>
    </location>
</feature>